<name>A0A1B8PVI9_MORLA</name>
<evidence type="ECO:0000313" key="3">
    <source>
        <dbReference type="EMBL" id="OBX59351.1"/>
    </source>
</evidence>
<feature type="compositionally biased region" description="Polar residues" evidence="1">
    <location>
        <begin position="483"/>
        <end position="492"/>
    </location>
</feature>
<proteinExistence type="predicted"/>
<feature type="region of interest" description="Disordered" evidence="1">
    <location>
        <begin position="1059"/>
        <end position="1078"/>
    </location>
</feature>
<feature type="domain" description="Bacterial Ig-like" evidence="2">
    <location>
        <begin position="988"/>
        <end position="1085"/>
    </location>
</feature>
<feature type="compositionally biased region" description="Polar residues" evidence="1">
    <location>
        <begin position="644"/>
        <end position="655"/>
    </location>
</feature>
<sequence length="2520" mass="263483">MKSISVKVNDSVQTIAEAKVITKDGQPTIIKANRNANYELINDATGRGPDHIVTKRVGKDLHVSFEENAEESDLIIENFYDYDKSALIGQAESGQYHYYVPDTGLTQDYVTELVIGDIEGQALGGQGYPAPWWIGAEEGSRFGIMPWLVGIAGIAAVGALAGDDNDNTKAPVADTQTPTPQPKPLPVELKIGPSQNPTDAKLSIVLSEGAEKISINLPGLTPIETTVDALKALDTNPASNTYDISINQLVSPGLGNYSLSLVDYQKVIDNIKNGQAVEVTAKKEGFTDGKADDAVTQTPDVDTVNKDGDNFATINPKPNTTNASEVTVSYTPSSGNANPQTITATKVGDQWQATTGNTSITTADTTKAPTDKPSIDPVTGVISIPTSLVNTSQYTPVTAQVTKTTDNKPSLQNNVDLPDTPSVNIPTINSGETDYPITVTPGNDNTSIVTSYTDEAGKPQTITVTKNPDGSYSATQDGKPVKTTPTDGNTPWVNDKNGTLTLPKDSVDNNKPVTTVGKTDNGSAQDATNPANTPKVVANKPTVTQTGLPQQADIVATPGEGNTKTSTTYTDEQGNTKTITATYDPATNTWTAKNPNDPTKDLPTAPTADGKTPYVDSTTGAITFPPASVDNTKPVTMVGEKEGSTPTIATASPAQSPDVAVKPPVTGQKDGDIVATPGDGNTQTQTTYTPEGSNKPITITATRYTNNDGVPDTWVAKNPNDPTKDLPTTNTDGKTPYIDPKTGAITFPPASVDNAKPVAMVGEKEGSIPSVDTIDLTDKAAPIIENIKVDVAVNGAGDKIVLTYDEPLDVNNPPPATSFTVTVDGKKVIPTVEVSGNAVILNVPTPILKDQEVKVAYNKPADTKDNKVIQDQAGNDADSLTSTPAKNNSTMVDTDKDGIPDSQDDDDDNDGVTDADEKLVGTDPTNPTSDGNTPDGKLDSDGDGISNDDESVTKAEDPTATNTDKPTDKDGDGKPDIATAKVPTKPATAPDMTDATDTGVSNSDNITTNKTPSFSVPKPTDGEPVLVINGKVVESTSTPDPKNPNNVILTPKQPLSEGVSQIATATKKSSQVSDPSEPVVVTVDTTAPTGTTATLDPDSDTGVKGDNITSDTTPTIKGKGNKGDTVIVTFPAQDGGKPEVVEVKVDEKGEWSATPTKELKDGANTISVSVKDPAGNVGVVNPAVITINTTKPTATATLDPNSDSGDKGDGITNNTMPKITGKGKEGDTIKVTFPSKDGTPEEKTVTVGKGGTWEVVPTKALKEGENQIGVEVTDKTTGTKTDLPVVKVTVDTTAPTGTTATLDPDSDTGVKGDNITSDTTPTIKGKGNKGDTVIVTFPAQDGGKPEVVEVKVDEKGEWSATPTKELKDGANTISVSVKDPAGNVGVVNPATVSVNVDTTAPTAPTPVANSDGSVTADLPKDPQDGDTVTISYTPEQGANKTATLKYDGATKTWKPDPANGDVQVVDGKATLPADKVKDNSLVKVSAADKAGNESPAMPATTVSAKAPASAGVQNDGVVDNTGKTAVDEGQTISTKVTLTNANGNPALKLEYTGTADAADIGTPTFKDYDETKGKITYDSVNGTINVPKGVDSFTIDTPINADGKTETAENIKVKVGGVDANQLITINDTSKGAATIDNSANDGVKTKPASEGGNLVTTVKLVAGKETKLTIKRTGTATDDDFNTPVYKVTKVADGSTATVGDTLTVADGKPTVPAGVTEFTITTLVKTDNLSEGNETVKYTVGGVDGNEAIITDTTPAVAVKSVTNANNATEVNEGASLTTTVTLNRATDKQIELDYKQNLTGATAEDFTSGKPTFTAGVSLSADGTKLIVPKGVSTFDIITPVKADNTTEAAAESFNYTVGGETSGTVTINDTSKNPAPTQISSLTINDDDRAGSDVGIGGQQYTGDISAGAVTNDTTPTLTITLNQALQDNETLELVRYIKDPITKNLIVDGTFTRKTPAKSGSDGKIYTLKDSLDGVVTTGTDYEYKARIFDKNTQAEVAEKTERMRLDNVAEQAVVTSYDPNTKTLKGVSKEIGGTIFISKGGDGKYTGGATAEVQADGTWSMRLLDDDVPMDKASVSNRYWKASGNKDTPIVISMVDKAGNQPKSDNIISDLYVFNTEEHSSGGGTLTPSDTPQDSKGIDIPSAVGNTYDSDFDDNGIKNYGILWNTSGVKNQIIYAEKITTWGAGYKYAFDIGTGEGDDVLYVKERVTSNIRINMGDGDDTLHTGEWFGDGNGRADTRLDMGAGNDTVNIKGNSYITKMKLGSGDDNLYIGGQFGNQGVIEAGDGNDHVHIAGHVSGIAVNGGSKIDMGTGNDTLVIGYSISKDSTINLGTGDDAFHYGFGKLESKVDGGEGTDVFRVFNTAGQPVIISSDNITNFERVDITGENTHVNTFKATKNLFVNKNFATHNLNQDMLLDGDTTNSKLELSDPGFWDKVSKGFADANGNEVTKKAEGVFILSNGRTVKGSLVGGDTKYYYANQDGESTTERYEGNIYEVYTTANEVHNRLLVDLDVQVI</sequence>
<feature type="domain" description="Bacterial Ig-like" evidence="2">
    <location>
        <begin position="1299"/>
        <end position="1398"/>
    </location>
</feature>
<feature type="compositionally biased region" description="Polar residues" evidence="1">
    <location>
        <begin position="1059"/>
        <end position="1074"/>
    </location>
</feature>
<organism evidence="3 4">
    <name type="scientific">Moraxella lacunata</name>
    <dbReference type="NCBI Taxonomy" id="477"/>
    <lineage>
        <taxon>Bacteria</taxon>
        <taxon>Pseudomonadati</taxon>
        <taxon>Pseudomonadota</taxon>
        <taxon>Gammaproteobacteria</taxon>
        <taxon>Moraxellales</taxon>
        <taxon>Moraxellaceae</taxon>
        <taxon>Moraxella</taxon>
    </lineage>
</organism>
<dbReference type="InterPro" id="IPR013783">
    <property type="entry name" value="Ig-like_fold"/>
</dbReference>
<feature type="compositionally biased region" description="Polar residues" evidence="1">
    <location>
        <begin position="405"/>
        <end position="432"/>
    </location>
</feature>
<dbReference type="Gene3D" id="2.60.40.10">
    <property type="entry name" value="Immunoglobulins"/>
    <property type="match status" value="4"/>
</dbReference>
<feature type="region of interest" description="Disordered" evidence="1">
    <location>
        <begin position="405"/>
        <end position="442"/>
    </location>
</feature>
<feature type="region of interest" description="Disordered" evidence="1">
    <location>
        <begin position="460"/>
        <end position="492"/>
    </location>
</feature>
<feature type="region of interest" description="Disordered" evidence="1">
    <location>
        <begin position="1487"/>
        <end position="1517"/>
    </location>
</feature>
<feature type="domain" description="Bacterial Ig-like" evidence="2">
    <location>
        <begin position="1193"/>
        <end position="1292"/>
    </location>
</feature>
<evidence type="ECO:0000259" key="2">
    <source>
        <dbReference type="Pfam" id="PF19077"/>
    </source>
</evidence>
<feature type="region of interest" description="Disordered" evidence="1">
    <location>
        <begin position="1084"/>
        <end position="1124"/>
    </location>
</feature>
<protein>
    <recommendedName>
        <fullName evidence="2">Bacterial Ig-like domain-containing protein</fullName>
    </recommendedName>
</protein>
<feature type="region of interest" description="Disordered" evidence="1">
    <location>
        <begin position="1297"/>
        <end position="1327"/>
    </location>
</feature>
<dbReference type="RefSeq" id="WP_065256766.1">
    <property type="nucleotide sequence ID" value="NZ_LZDR01000102.1"/>
</dbReference>
<feature type="compositionally biased region" description="Polar residues" evidence="1">
    <location>
        <begin position="586"/>
        <end position="597"/>
    </location>
</feature>
<dbReference type="InterPro" id="IPR044016">
    <property type="entry name" value="Big_13"/>
</dbReference>
<feature type="region of interest" description="Disordered" evidence="1">
    <location>
        <begin position="874"/>
        <end position="1054"/>
    </location>
</feature>
<feature type="compositionally biased region" description="Low complexity" evidence="1">
    <location>
        <begin position="1084"/>
        <end position="1096"/>
    </location>
</feature>
<feature type="domain" description="Bacterial Ig-like" evidence="2">
    <location>
        <begin position="1092"/>
        <end position="1189"/>
    </location>
</feature>
<feature type="compositionally biased region" description="Polar residues" evidence="1">
    <location>
        <begin position="460"/>
        <end position="476"/>
    </location>
</feature>
<feature type="region of interest" description="Disordered" evidence="1">
    <location>
        <begin position="504"/>
        <end position="537"/>
    </location>
</feature>
<reference evidence="3 4" key="1">
    <citation type="submission" date="2016-06" db="EMBL/GenBank/DDBJ databases">
        <title>Draft genome of Moraxella lacunata CCUG 57757A.</title>
        <authorList>
            <person name="Salva-Serra F."/>
            <person name="Engstrom-Jakobsson H."/>
            <person name="Thorell K."/>
            <person name="Gonzales-Siles L."/>
            <person name="Karlsson R."/>
            <person name="Boulund F."/>
            <person name="Engstrand L."/>
            <person name="Kristiansson E."/>
            <person name="Moore E."/>
        </authorList>
    </citation>
    <scope>NUCLEOTIDE SEQUENCE [LARGE SCALE GENOMIC DNA]</scope>
    <source>
        <strain evidence="3 4">CCUG 57757A</strain>
    </source>
</reference>
<feature type="compositionally biased region" description="Polar residues" evidence="1">
    <location>
        <begin position="1034"/>
        <end position="1048"/>
    </location>
</feature>
<feature type="compositionally biased region" description="Polar residues" evidence="1">
    <location>
        <begin position="509"/>
        <end position="532"/>
    </location>
</feature>
<feature type="region of interest" description="Disordered" evidence="1">
    <location>
        <begin position="2125"/>
        <end position="2145"/>
    </location>
</feature>
<gene>
    <name evidence="3" type="ORF">A9309_11535</name>
</gene>
<feature type="compositionally biased region" description="Polar residues" evidence="1">
    <location>
        <begin position="878"/>
        <end position="892"/>
    </location>
</feature>
<feature type="region of interest" description="Disordered" evidence="1">
    <location>
        <begin position="1195"/>
        <end position="1248"/>
    </location>
</feature>
<feature type="compositionally biased region" description="Polar residues" evidence="1">
    <location>
        <begin position="1873"/>
        <end position="1888"/>
    </location>
</feature>
<feature type="region of interest" description="Disordered" evidence="1">
    <location>
        <begin position="166"/>
        <end position="185"/>
    </location>
</feature>
<evidence type="ECO:0000256" key="1">
    <source>
        <dbReference type="SAM" id="MobiDB-lite"/>
    </source>
</evidence>
<dbReference type="NCBIfam" id="NF033510">
    <property type="entry name" value="Ca_tandemer"/>
    <property type="match status" value="3"/>
</dbReference>
<feature type="compositionally biased region" description="Basic and acidic residues" evidence="1">
    <location>
        <begin position="1138"/>
        <end position="1150"/>
    </location>
</feature>
<feature type="compositionally biased region" description="Polar residues" evidence="1">
    <location>
        <begin position="999"/>
        <end position="1014"/>
    </location>
</feature>
<dbReference type="EMBL" id="LZMS01000113">
    <property type="protein sequence ID" value="OBX59351.1"/>
    <property type="molecule type" value="Genomic_DNA"/>
</dbReference>
<feature type="region of interest" description="Disordered" evidence="1">
    <location>
        <begin position="1873"/>
        <end position="1895"/>
    </location>
</feature>
<comment type="caution">
    <text evidence="3">The sequence shown here is derived from an EMBL/GenBank/DDBJ whole genome shotgun (WGS) entry which is preliminary data.</text>
</comment>
<dbReference type="OrthoDB" id="6650413at2"/>
<feature type="compositionally biased region" description="Basic and acidic residues" evidence="1">
    <location>
        <begin position="965"/>
        <end position="975"/>
    </location>
</feature>
<feature type="region of interest" description="Disordered" evidence="1">
    <location>
        <begin position="1138"/>
        <end position="1158"/>
    </location>
</feature>
<feature type="region of interest" description="Disordered" evidence="1">
    <location>
        <begin position="1401"/>
        <end position="1423"/>
    </location>
</feature>
<dbReference type="Pfam" id="PF19077">
    <property type="entry name" value="Big_13"/>
    <property type="match status" value="4"/>
</dbReference>
<accession>A0A1B8PVI9</accession>
<feature type="compositionally biased region" description="Polar residues" evidence="1">
    <location>
        <begin position="679"/>
        <end position="697"/>
    </location>
</feature>
<feature type="compositionally biased region" description="Polar residues" evidence="1">
    <location>
        <begin position="923"/>
        <end position="932"/>
    </location>
</feature>
<feature type="region of interest" description="Disordered" evidence="1">
    <location>
        <begin position="586"/>
        <end position="697"/>
    </location>
</feature>
<feature type="region of interest" description="Disordered" evidence="1">
    <location>
        <begin position="709"/>
        <end position="737"/>
    </location>
</feature>
<feature type="compositionally biased region" description="Low complexity" evidence="1">
    <location>
        <begin position="976"/>
        <end position="998"/>
    </location>
</feature>
<dbReference type="Proteomes" id="UP000092607">
    <property type="component" value="Unassembled WGS sequence"/>
</dbReference>
<evidence type="ECO:0000313" key="4">
    <source>
        <dbReference type="Proteomes" id="UP000092607"/>
    </source>
</evidence>
<feature type="compositionally biased region" description="Acidic residues" evidence="1">
    <location>
        <begin position="902"/>
        <end position="914"/>
    </location>
</feature>